<feature type="region of interest" description="Disordered" evidence="1">
    <location>
        <begin position="1"/>
        <end position="22"/>
    </location>
</feature>
<dbReference type="Proteomes" id="UP000887009">
    <property type="component" value="Unassembled WGS sequence"/>
</dbReference>
<sequence>MDNKVEGTGGRMPPPSQSGSKAVYIRGSQGQRTEYFAFENVKALLNTSVADAKSSLECQLGNNPQQAMVDAQLAIDFINQGSSLSGQKSRLAMLATIVNKARKALRN</sequence>
<organism evidence="2 3">
    <name type="scientific">Aeromonas caviae</name>
    <name type="common">Aeromonas punctata</name>
    <dbReference type="NCBI Taxonomy" id="648"/>
    <lineage>
        <taxon>Bacteria</taxon>
        <taxon>Pseudomonadati</taxon>
        <taxon>Pseudomonadota</taxon>
        <taxon>Gammaproteobacteria</taxon>
        <taxon>Aeromonadales</taxon>
        <taxon>Aeromonadaceae</taxon>
        <taxon>Aeromonas</taxon>
    </lineage>
</organism>
<dbReference type="RefSeq" id="WP_223919449.1">
    <property type="nucleotide sequence ID" value="NZ_BPNL01000005.1"/>
</dbReference>
<accession>A0AAI9KP34</accession>
<dbReference type="AlphaFoldDB" id="A0AAI9KP34"/>
<comment type="caution">
    <text evidence="2">The sequence shown here is derived from an EMBL/GenBank/DDBJ whole genome shotgun (WGS) entry which is preliminary data.</text>
</comment>
<proteinExistence type="predicted"/>
<name>A0AAI9KP34_AERCA</name>
<gene>
    <name evidence="2" type="ORF">KAM348_07090</name>
</gene>
<dbReference type="EMBL" id="BPNL01000005">
    <property type="protein sequence ID" value="GJA53286.1"/>
    <property type="molecule type" value="Genomic_DNA"/>
</dbReference>
<evidence type="ECO:0000313" key="3">
    <source>
        <dbReference type="Proteomes" id="UP000887009"/>
    </source>
</evidence>
<evidence type="ECO:0000313" key="2">
    <source>
        <dbReference type="EMBL" id="GJA53286.1"/>
    </source>
</evidence>
<protein>
    <submittedName>
        <fullName evidence="2">Uncharacterized protein</fullName>
    </submittedName>
</protein>
<reference evidence="2" key="1">
    <citation type="submission" date="2021-07" db="EMBL/GenBank/DDBJ databases">
        <title>Draft genome sequence of carbapenem-resistant Aeromonas spp. in Japan.</title>
        <authorList>
            <person name="Maehana S."/>
            <person name="Suzuki M."/>
            <person name="Kitasato H."/>
        </authorList>
    </citation>
    <scope>NUCLEOTIDE SEQUENCE</scope>
    <source>
        <strain evidence="2">KAM348</strain>
    </source>
</reference>
<evidence type="ECO:0000256" key="1">
    <source>
        <dbReference type="SAM" id="MobiDB-lite"/>
    </source>
</evidence>